<comment type="caution">
    <text evidence="2">The sequence shown here is derived from an EMBL/GenBank/DDBJ whole genome shotgun (WGS) entry which is preliminary data.</text>
</comment>
<dbReference type="EMBL" id="BMCT01000008">
    <property type="protein sequence ID" value="GGF81819.1"/>
    <property type="molecule type" value="Genomic_DNA"/>
</dbReference>
<gene>
    <name evidence="2" type="ORF">GCM10007301_47440</name>
</gene>
<name>A0A917CD40_9HYPH</name>
<dbReference type="PROSITE" id="PS51257">
    <property type="entry name" value="PROKAR_LIPOPROTEIN"/>
    <property type="match status" value="1"/>
</dbReference>
<feature type="chain" id="PRO_5037576115" evidence="1">
    <location>
        <begin position="24"/>
        <end position="212"/>
    </location>
</feature>
<evidence type="ECO:0000313" key="3">
    <source>
        <dbReference type="Proteomes" id="UP000606044"/>
    </source>
</evidence>
<reference evidence="2" key="1">
    <citation type="journal article" date="2014" name="Int. J. Syst. Evol. Microbiol.">
        <title>Complete genome sequence of Corynebacterium casei LMG S-19264T (=DSM 44701T), isolated from a smear-ripened cheese.</title>
        <authorList>
            <consortium name="US DOE Joint Genome Institute (JGI-PGF)"/>
            <person name="Walter F."/>
            <person name="Albersmeier A."/>
            <person name="Kalinowski J."/>
            <person name="Ruckert C."/>
        </authorList>
    </citation>
    <scope>NUCLEOTIDE SEQUENCE</scope>
    <source>
        <strain evidence="2">CCM 7897</strain>
    </source>
</reference>
<reference evidence="2" key="2">
    <citation type="submission" date="2020-09" db="EMBL/GenBank/DDBJ databases">
        <authorList>
            <person name="Sun Q."/>
            <person name="Sedlacek I."/>
        </authorList>
    </citation>
    <scope>NUCLEOTIDE SEQUENCE</scope>
    <source>
        <strain evidence="2">CCM 7897</strain>
    </source>
</reference>
<dbReference type="RefSeq" id="WP_188583256.1">
    <property type="nucleotide sequence ID" value="NZ_BMCT01000008.1"/>
</dbReference>
<keyword evidence="3" id="KW-1185">Reference proteome</keyword>
<proteinExistence type="predicted"/>
<protein>
    <submittedName>
        <fullName evidence="2">ABC transporter substrate-binding protein</fullName>
    </submittedName>
</protein>
<dbReference type="Proteomes" id="UP000606044">
    <property type="component" value="Unassembled WGS sequence"/>
</dbReference>
<organism evidence="2 3">
    <name type="scientific">Azorhizobium oxalatiphilum</name>
    <dbReference type="NCBI Taxonomy" id="980631"/>
    <lineage>
        <taxon>Bacteria</taxon>
        <taxon>Pseudomonadati</taxon>
        <taxon>Pseudomonadota</taxon>
        <taxon>Alphaproteobacteria</taxon>
        <taxon>Hyphomicrobiales</taxon>
        <taxon>Xanthobacteraceae</taxon>
        <taxon>Azorhizobium</taxon>
    </lineage>
</organism>
<dbReference type="AlphaFoldDB" id="A0A917CD40"/>
<evidence type="ECO:0000313" key="2">
    <source>
        <dbReference type="EMBL" id="GGF81819.1"/>
    </source>
</evidence>
<dbReference type="Pfam" id="PF06226">
    <property type="entry name" value="DUF1007"/>
    <property type="match status" value="1"/>
</dbReference>
<sequence length="212" mass="23360">MRARFAFFLAAALSCLGALPAWAHPHVWVNMRSTLLFDASGNLTGVKQDWTFDEAFTAFALQGFPKDASGNYAKEVLAPLAEVNVTSLKEFDYFVRGKTPKAKIAFKDPTDYSLTFANDTLTLHFVLPVEKPVPAKGTLSFDVYDPTYFVSFEFAEKDPVAMQSAPAGCAFTVTSPDQPQSMQIDESFFTNLTSSSTYGAQYADKIQLKCPQ</sequence>
<keyword evidence="1" id="KW-0732">Signal</keyword>
<feature type="signal peptide" evidence="1">
    <location>
        <begin position="1"/>
        <end position="23"/>
    </location>
</feature>
<accession>A0A917CD40</accession>
<dbReference type="InterPro" id="IPR010412">
    <property type="entry name" value="DUF1007"/>
</dbReference>
<evidence type="ECO:0000256" key="1">
    <source>
        <dbReference type="SAM" id="SignalP"/>
    </source>
</evidence>